<keyword evidence="3" id="KW-1185">Reference proteome</keyword>
<dbReference type="RefSeq" id="WP_146567135.1">
    <property type="nucleotide sequence ID" value="NZ_SIHJ01000002.1"/>
</dbReference>
<feature type="transmembrane region" description="Helical" evidence="1">
    <location>
        <begin position="92"/>
        <end position="109"/>
    </location>
</feature>
<proteinExistence type="predicted"/>
<organism evidence="2 3">
    <name type="scientific">Posidoniimonas corsicana</name>
    <dbReference type="NCBI Taxonomy" id="1938618"/>
    <lineage>
        <taxon>Bacteria</taxon>
        <taxon>Pseudomonadati</taxon>
        <taxon>Planctomycetota</taxon>
        <taxon>Planctomycetia</taxon>
        <taxon>Pirellulales</taxon>
        <taxon>Lacipirellulaceae</taxon>
        <taxon>Posidoniimonas</taxon>
    </lineage>
</organism>
<feature type="transmembrane region" description="Helical" evidence="1">
    <location>
        <begin position="25"/>
        <end position="44"/>
    </location>
</feature>
<keyword evidence="1" id="KW-0812">Transmembrane</keyword>
<comment type="caution">
    <text evidence="2">The sequence shown here is derived from an EMBL/GenBank/DDBJ whole genome shotgun (WGS) entry which is preliminary data.</text>
</comment>
<dbReference type="EMBL" id="SIHJ01000002">
    <property type="protein sequence ID" value="TWT34029.1"/>
    <property type="molecule type" value="Genomic_DNA"/>
</dbReference>
<accession>A0A5C5V817</accession>
<reference evidence="2 3" key="1">
    <citation type="submission" date="2019-02" db="EMBL/GenBank/DDBJ databases">
        <title>Deep-cultivation of Planctomycetes and their phenomic and genomic characterization uncovers novel biology.</title>
        <authorList>
            <person name="Wiegand S."/>
            <person name="Jogler M."/>
            <person name="Boedeker C."/>
            <person name="Pinto D."/>
            <person name="Vollmers J."/>
            <person name="Rivas-Marin E."/>
            <person name="Kohn T."/>
            <person name="Peeters S.H."/>
            <person name="Heuer A."/>
            <person name="Rast P."/>
            <person name="Oberbeckmann S."/>
            <person name="Bunk B."/>
            <person name="Jeske O."/>
            <person name="Meyerdierks A."/>
            <person name="Storesund J.E."/>
            <person name="Kallscheuer N."/>
            <person name="Luecker S."/>
            <person name="Lage O.M."/>
            <person name="Pohl T."/>
            <person name="Merkel B.J."/>
            <person name="Hornburger P."/>
            <person name="Mueller R.-W."/>
            <person name="Bruemmer F."/>
            <person name="Labrenz M."/>
            <person name="Spormann A.M."/>
            <person name="Op Den Camp H."/>
            <person name="Overmann J."/>
            <person name="Amann R."/>
            <person name="Jetten M.S.M."/>
            <person name="Mascher T."/>
            <person name="Medema M.H."/>
            <person name="Devos D.P."/>
            <person name="Kaster A.-K."/>
            <person name="Ovreas L."/>
            <person name="Rohde M."/>
            <person name="Galperin M.Y."/>
            <person name="Jogler C."/>
        </authorList>
    </citation>
    <scope>NUCLEOTIDE SEQUENCE [LARGE SCALE GENOMIC DNA]</scope>
    <source>
        <strain evidence="2 3">KOR34</strain>
    </source>
</reference>
<evidence type="ECO:0000313" key="2">
    <source>
        <dbReference type="EMBL" id="TWT34029.1"/>
    </source>
</evidence>
<feature type="transmembrane region" description="Helical" evidence="1">
    <location>
        <begin position="50"/>
        <end position="72"/>
    </location>
</feature>
<gene>
    <name evidence="2" type="ORF">KOR34_38650</name>
</gene>
<name>A0A5C5V817_9BACT</name>
<keyword evidence="1" id="KW-1133">Transmembrane helix</keyword>
<protein>
    <submittedName>
        <fullName evidence="2">Uncharacterized protein</fullName>
    </submittedName>
</protein>
<sequence length="110" mass="12409">MSTDAKPTGDTAAEPPRPWWRSSRGMIIVAVVFVLGVLLAAPLVSLVTKAGWLIILLALTAWLVVPDLLWAWREHPEVFRRVLRFLTNGRTVRVLLYVAIAWAWFITLFG</sequence>
<dbReference type="AlphaFoldDB" id="A0A5C5V817"/>
<evidence type="ECO:0000313" key="3">
    <source>
        <dbReference type="Proteomes" id="UP000316714"/>
    </source>
</evidence>
<dbReference type="OrthoDB" id="9941718at2"/>
<dbReference type="Proteomes" id="UP000316714">
    <property type="component" value="Unassembled WGS sequence"/>
</dbReference>
<evidence type="ECO:0000256" key="1">
    <source>
        <dbReference type="SAM" id="Phobius"/>
    </source>
</evidence>
<keyword evidence="1" id="KW-0472">Membrane</keyword>